<dbReference type="AlphaFoldDB" id="A0A4Y6Q1W1"/>
<dbReference type="SMART" id="SM00736">
    <property type="entry name" value="CADG"/>
    <property type="match status" value="1"/>
</dbReference>
<feature type="domain" description="Cadherin" evidence="1">
    <location>
        <begin position="323"/>
        <end position="418"/>
    </location>
</feature>
<accession>A0A5B8YG59</accession>
<accession>A0A4Y6Q1W1</accession>
<dbReference type="Gene3D" id="2.60.40.10">
    <property type="entry name" value="Immunoglobulins"/>
    <property type="match status" value="2"/>
</dbReference>
<dbReference type="InterPro" id="IPR015919">
    <property type="entry name" value="Cadherin-like_sf"/>
</dbReference>
<dbReference type="GO" id="GO:0016020">
    <property type="term" value="C:membrane"/>
    <property type="evidence" value="ECO:0007669"/>
    <property type="project" value="InterPro"/>
</dbReference>
<dbReference type="GO" id="GO:0007156">
    <property type="term" value="P:homophilic cell adhesion via plasma membrane adhesion molecules"/>
    <property type="evidence" value="ECO:0007669"/>
    <property type="project" value="InterPro"/>
</dbReference>
<evidence type="ECO:0000313" key="3">
    <source>
        <dbReference type="Proteomes" id="UP000315995"/>
    </source>
</evidence>
<dbReference type="InterPro" id="IPR002126">
    <property type="entry name" value="Cadherin-like_dom"/>
</dbReference>
<dbReference type="NCBIfam" id="TIGR01965">
    <property type="entry name" value="VCBS_repeat"/>
    <property type="match status" value="1"/>
</dbReference>
<dbReference type="SUPFAM" id="SSF49313">
    <property type="entry name" value="Cadherin-like"/>
    <property type="match status" value="2"/>
</dbReference>
<organism evidence="2 3">
    <name type="scientific">Persicimonas caeni</name>
    <dbReference type="NCBI Taxonomy" id="2292766"/>
    <lineage>
        <taxon>Bacteria</taxon>
        <taxon>Deltaproteobacteria</taxon>
        <taxon>Bradymonadales</taxon>
        <taxon>Bradymonadaceae</taxon>
        <taxon>Persicimonas</taxon>
    </lineage>
</organism>
<dbReference type="EMBL" id="CP041186">
    <property type="protein sequence ID" value="QDG54556.1"/>
    <property type="molecule type" value="Genomic_DNA"/>
</dbReference>
<evidence type="ECO:0000259" key="1">
    <source>
        <dbReference type="PROSITE" id="PS50268"/>
    </source>
</evidence>
<dbReference type="Pfam" id="PF05345">
    <property type="entry name" value="He_PIG"/>
    <property type="match status" value="2"/>
</dbReference>
<dbReference type="Pfam" id="PF17963">
    <property type="entry name" value="Big_9"/>
    <property type="match status" value="1"/>
</dbReference>
<protein>
    <submittedName>
        <fullName evidence="2">Tandem-95 repeat protein</fullName>
    </submittedName>
</protein>
<reference evidence="2 3" key="1">
    <citation type="submission" date="2019-06" db="EMBL/GenBank/DDBJ databases">
        <title>Persicimonas caeni gen. nov., sp. nov., a predatory bacterium isolated from solar saltern.</title>
        <authorList>
            <person name="Wang S."/>
        </authorList>
    </citation>
    <scope>NUCLEOTIDE SEQUENCE [LARGE SCALE GENOMIC DNA]</scope>
    <source>
        <strain evidence="2 3">YN101</strain>
    </source>
</reference>
<proteinExistence type="predicted"/>
<dbReference type="InterPro" id="IPR010221">
    <property type="entry name" value="VCBS_dom"/>
</dbReference>
<dbReference type="Proteomes" id="UP000315995">
    <property type="component" value="Chromosome"/>
</dbReference>
<dbReference type="PROSITE" id="PS50268">
    <property type="entry name" value="CADHERIN_2"/>
    <property type="match status" value="1"/>
</dbReference>
<dbReference type="InterPro" id="IPR013783">
    <property type="entry name" value="Ig-like_fold"/>
</dbReference>
<keyword evidence="3" id="KW-1185">Reference proteome</keyword>
<dbReference type="OrthoDB" id="5430002at2"/>
<dbReference type="GO" id="GO:0005509">
    <property type="term" value="F:calcium ion binding"/>
    <property type="evidence" value="ECO:0007669"/>
    <property type="project" value="InterPro"/>
</dbReference>
<evidence type="ECO:0000313" key="2">
    <source>
        <dbReference type="EMBL" id="QDG54556.1"/>
    </source>
</evidence>
<gene>
    <name evidence="2" type="ORF">FIV42_28575</name>
</gene>
<dbReference type="CDD" id="cd11304">
    <property type="entry name" value="Cadherin_repeat"/>
    <property type="match status" value="1"/>
</dbReference>
<dbReference type="Gene3D" id="2.60.40.3440">
    <property type="match status" value="1"/>
</dbReference>
<dbReference type="NCBIfam" id="NF012211">
    <property type="entry name" value="tand_rpt_95"/>
    <property type="match status" value="2"/>
</dbReference>
<sequence>MDVMEKCAAVRPSASGLVRRFRSLVALSAFVAAASWTVDASASCTTIEDFESGWPNSPWTVYDLPGTRTTTYSRSGSYGVQNPDWVYRTDVTIGQQAGERLGLWFHGSTASSGRVYLGFDADGSGAKTFIASLNTTDIRFQDNAGYNHTQLNQTSQTFNSQWYYLEVEFNGGGSVTGRLYDSDGTTLINSLTQSFSGSVVGGVVLRAFDDNVIDDVIHCTPNDAPTASNDSYGVDEDGLLDVSPSGVLANDTDPDGDALTASVVSGPSNGTLNLSANGGFTYEPAPNFHGSDSFTYRASDGDGGSDTATVNISVGSVNDAPVFTSTPVTSATEDQPYSYLVTATDVDTGDSLTISLATRPSWLGLSLGSGGSATLSGTPSNADVGPHSVEVVVRDGNGGSDTQTFTIDVQNVNDAPYFVDPTPQDGATLSVVEGDTLSFTLAGADDDGDTLTYGVDSVPTGASFDASTGAFSWTPTW</sequence>
<dbReference type="InterPro" id="IPR006644">
    <property type="entry name" value="Cadg"/>
</dbReference>
<name>A0A4Y6Q1W1_PERCE</name>